<dbReference type="EMBL" id="CP021392">
    <property type="protein sequence ID" value="AUD80617.1"/>
    <property type="molecule type" value="Genomic_DNA"/>
</dbReference>
<proteinExistence type="predicted"/>
<evidence type="ECO:0000313" key="1">
    <source>
        <dbReference type="EMBL" id="AUD80617.1"/>
    </source>
</evidence>
<accession>A0AAN1ICY5</accession>
<dbReference type="Proteomes" id="UP000232609">
    <property type="component" value="Chromosome"/>
</dbReference>
<protein>
    <submittedName>
        <fullName evidence="1">Uncharacterized protein</fullName>
    </submittedName>
</protein>
<dbReference type="AlphaFoldDB" id="A0AAN1ICY5"/>
<name>A0AAN1ICY5_BIFBR</name>
<organism evidence="1 2">
    <name type="scientific">Bifidobacterium breve</name>
    <dbReference type="NCBI Taxonomy" id="1685"/>
    <lineage>
        <taxon>Bacteria</taxon>
        <taxon>Bacillati</taxon>
        <taxon>Actinomycetota</taxon>
        <taxon>Actinomycetes</taxon>
        <taxon>Bifidobacteriales</taxon>
        <taxon>Bifidobacteriaceae</taxon>
        <taxon>Bifidobacterium</taxon>
    </lineage>
</organism>
<sequence>MLRRTPGAQVENLQFVGDGLVLQLLGGFVDPLLKSGNLDFDGPPAFVAYDVMVVMLVRALAVEGLAVDVDYVELALGGHHLHIAVGGGRADARAALAGCR</sequence>
<evidence type="ECO:0000313" key="2">
    <source>
        <dbReference type="Proteomes" id="UP000232609"/>
    </source>
</evidence>
<gene>
    <name evidence="1" type="ORF">NRBB51_0509</name>
</gene>
<reference evidence="1 2" key="1">
    <citation type="submission" date="2017-05" db="EMBL/GenBank/DDBJ databases">
        <title>Comparative genomics and methylome analysis of the gut commensal Bifidobacterium breve.</title>
        <authorList>
            <person name="Bottacini F."/>
            <person name="Morrissey R."/>
            <person name="Roberts R.J."/>
            <person name="James K."/>
            <person name="van Breen J."/>
            <person name="Egan M."/>
            <person name="Lambert J."/>
            <person name="van Limpt K."/>
            <person name="Stanton C."/>
            <person name="Knol J."/>
            <person name="O' Connell Motherway M."/>
            <person name="van Sinderen D."/>
        </authorList>
    </citation>
    <scope>NUCLEOTIDE SEQUENCE [LARGE SCALE GENOMIC DNA]</scope>
    <source>
        <strain evidence="1 2">NRBB51</strain>
    </source>
</reference>